<name>A0ACD3AG86_9AGAR</name>
<evidence type="ECO:0000313" key="2">
    <source>
        <dbReference type="Proteomes" id="UP000308600"/>
    </source>
</evidence>
<reference evidence="1 2" key="1">
    <citation type="journal article" date="2019" name="Nat. Ecol. Evol.">
        <title>Megaphylogeny resolves global patterns of mushroom evolution.</title>
        <authorList>
            <person name="Varga T."/>
            <person name="Krizsan K."/>
            <person name="Foldi C."/>
            <person name="Dima B."/>
            <person name="Sanchez-Garcia M."/>
            <person name="Sanchez-Ramirez S."/>
            <person name="Szollosi G.J."/>
            <person name="Szarkandi J.G."/>
            <person name="Papp V."/>
            <person name="Albert L."/>
            <person name="Andreopoulos W."/>
            <person name="Angelini C."/>
            <person name="Antonin V."/>
            <person name="Barry K.W."/>
            <person name="Bougher N.L."/>
            <person name="Buchanan P."/>
            <person name="Buyck B."/>
            <person name="Bense V."/>
            <person name="Catcheside P."/>
            <person name="Chovatia M."/>
            <person name="Cooper J."/>
            <person name="Damon W."/>
            <person name="Desjardin D."/>
            <person name="Finy P."/>
            <person name="Geml J."/>
            <person name="Haridas S."/>
            <person name="Hughes K."/>
            <person name="Justo A."/>
            <person name="Karasinski D."/>
            <person name="Kautmanova I."/>
            <person name="Kiss B."/>
            <person name="Kocsube S."/>
            <person name="Kotiranta H."/>
            <person name="LaButti K.M."/>
            <person name="Lechner B.E."/>
            <person name="Liimatainen K."/>
            <person name="Lipzen A."/>
            <person name="Lukacs Z."/>
            <person name="Mihaltcheva S."/>
            <person name="Morgado L.N."/>
            <person name="Niskanen T."/>
            <person name="Noordeloos M.E."/>
            <person name="Ohm R.A."/>
            <person name="Ortiz-Santana B."/>
            <person name="Ovrebo C."/>
            <person name="Racz N."/>
            <person name="Riley R."/>
            <person name="Savchenko A."/>
            <person name="Shiryaev A."/>
            <person name="Soop K."/>
            <person name="Spirin V."/>
            <person name="Szebenyi C."/>
            <person name="Tomsovsky M."/>
            <person name="Tulloss R.E."/>
            <person name="Uehling J."/>
            <person name="Grigoriev I.V."/>
            <person name="Vagvolgyi C."/>
            <person name="Papp T."/>
            <person name="Martin F.M."/>
            <person name="Miettinen O."/>
            <person name="Hibbett D.S."/>
            <person name="Nagy L.G."/>
        </authorList>
    </citation>
    <scope>NUCLEOTIDE SEQUENCE [LARGE SCALE GENOMIC DNA]</scope>
    <source>
        <strain evidence="1 2">NL-1719</strain>
    </source>
</reference>
<evidence type="ECO:0000313" key="1">
    <source>
        <dbReference type="EMBL" id="TFK64602.1"/>
    </source>
</evidence>
<proteinExistence type="predicted"/>
<protein>
    <submittedName>
        <fullName evidence="1">Uncharacterized protein</fullName>
    </submittedName>
</protein>
<gene>
    <name evidence="1" type="ORF">BDN72DRAFT_846421</name>
</gene>
<dbReference type="Proteomes" id="UP000308600">
    <property type="component" value="Unassembled WGS sequence"/>
</dbReference>
<sequence length="254" mass="27853">MSQDSGLQPLPTPAEGSTHFKLYKSPNPSWKFGQTIQGTAEGKKWMEGTKGADAWKVVDPKLEEPRKLYGLLLSGIGPRPIALVSSISAAGVENLAPFSWFNQVCSDPPTISVAVTAVAANKFKDTASNVKATRQFTVSIISEPWVEQANSCSVDAPPNISEWDVSGLTKVASTLVKPARVLESAFSMECELLQAVDIPHLPKEHVRKDMLNDRGVCDMSKLQVVGRIFGIAYSRLTEGYEMERPRWQDVEGKY</sequence>
<organism evidence="1 2">
    <name type="scientific">Pluteus cervinus</name>
    <dbReference type="NCBI Taxonomy" id="181527"/>
    <lineage>
        <taxon>Eukaryota</taxon>
        <taxon>Fungi</taxon>
        <taxon>Dikarya</taxon>
        <taxon>Basidiomycota</taxon>
        <taxon>Agaricomycotina</taxon>
        <taxon>Agaricomycetes</taxon>
        <taxon>Agaricomycetidae</taxon>
        <taxon>Agaricales</taxon>
        <taxon>Pluteineae</taxon>
        <taxon>Pluteaceae</taxon>
        <taxon>Pluteus</taxon>
    </lineage>
</organism>
<accession>A0ACD3AG86</accession>
<dbReference type="EMBL" id="ML208468">
    <property type="protein sequence ID" value="TFK64602.1"/>
    <property type="molecule type" value="Genomic_DNA"/>
</dbReference>
<keyword evidence="2" id="KW-1185">Reference proteome</keyword>